<sequence length="84" mass="9946">MVDRIEQEEVLFLLLWHIFYDPLLVRVQEAKELSYYVSTSKSKLRPRDYIQKKEIKVAVVAYTDDTTWVAPNKQVIEKMLSIAN</sequence>
<keyword evidence="2" id="KW-1185">Reference proteome</keyword>
<gene>
    <name evidence="1" type="ORF">GMARGA_LOCUS37099</name>
</gene>
<evidence type="ECO:0000313" key="2">
    <source>
        <dbReference type="Proteomes" id="UP000789901"/>
    </source>
</evidence>
<feature type="non-terminal residue" evidence="1">
    <location>
        <position position="84"/>
    </location>
</feature>
<evidence type="ECO:0000313" key="1">
    <source>
        <dbReference type="EMBL" id="CAG8844428.1"/>
    </source>
</evidence>
<comment type="caution">
    <text evidence="1">The sequence shown here is derived from an EMBL/GenBank/DDBJ whole genome shotgun (WGS) entry which is preliminary data.</text>
</comment>
<reference evidence="1 2" key="1">
    <citation type="submission" date="2021-06" db="EMBL/GenBank/DDBJ databases">
        <authorList>
            <person name="Kallberg Y."/>
            <person name="Tangrot J."/>
            <person name="Rosling A."/>
        </authorList>
    </citation>
    <scope>NUCLEOTIDE SEQUENCE [LARGE SCALE GENOMIC DNA]</scope>
    <source>
        <strain evidence="1 2">120-4 pot B 10/14</strain>
    </source>
</reference>
<organism evidence="1 2">
    <name type="scientific">Gigaspora margarita</name>
    <dbReference type="NCBI Taxonomy" id="4874"/>
    <lineage>
        <taxon>Eukaryota</taxon>
        <taxon>Fungi</taxon>
        <taxon>Fungi incertae sedis</taxon>
        <taxon>Mucoromycota</taxon>
        <taxon>Glomeromycotina</taxon>
        <taxon>Glomeromycetes</taxon>
        <taxon>Diversisporales</taxon>
        <taxon>Gigasporaceae</taxon>
        <taxon>Gigaspora</taxon>
    </lineage>
</organism>
<protein>
    <submittedName>
        <fullName evidence="1">19349_t:CDS:1</fullName>
    </submittedName>
</protein>
<name>A0ABN7X1K6_GIGMA</name>
<proteinExistence type="predicted"/>
<dbReference type="EMBL" id="CAJVQB010075933">
    <property type="protein sequence ID" value="CAG8844428.1"/>
    <property type="molecule type" value="Genomic_DNA"/>
</dbReference>
<dbReference type="Proteomes" id="UP000789901">
    <property type="component" value="Unassembled WGS sequence"/>
</dbReference>
<accession>A0ABN7X1K6</accession>
<feature type="non-terminal residue" evidence="1">
    <location>
        <position position="1"/>
    </location>
</feature>